<gene>
    <name evidence="3" type="ORF">LTRI10_LOCUS43504</name>
</gene>
<evidence type="ECO:0000313" key="3">
    <source>
        <dbReference type="EMBL" id="CAL1403583.1"/>
    </source>
</evidence>
<organism evidence="3 4">
    <name type="scientific">Linum trigynum</name>
    <dbReference type="NCBI Taxonomy" id="586398"/>
    <lineage>
        <taxon>Eukaryota</taxon>
        <taxon>Viridiplantae</taxon>
        <taxon>Streptophyta</taxon>
        <taxon>Embryophyta</taxon>
        <taxon>Tracheophyta</taxon>
        <taxon>Spermatophyta</taxon>
        <taxon>Magnoliopsida</taxon>
        <taxon>eudicotyledons</taxon>
        <taxon>Gunneridae</taxon>
        <taxon>Pentapetalae</taxon>
        <taxon>rosids</taxon>
        <taxon>fabids</taxon>
        <taxon>Malpighiales</taxon>
        <taxon>Linaceae</taxon>
        <taxon>Linum</taxon>
    </lineage>
</organism>
<feature type="region of interest" description="Disordered" evidence="1">
    <location>
        <begin position="44"/>
        <end position="82"/>
    </location>
</feature>
<protein>
    <recommendedName>
        <fullName evidence="2">RIN4 pathogenic type III effector avirulence factor Avr cleavage site domain-containing protein</fullName>
    </recommendedName>
</protein>
<proteinExistence type="predicted"/>
<keyword evidence="4" id="KW-1185">Reference proteome</keyword>
<evidence type="ECO:0000256" key="1">
    <source>
        <dbReference type="SAM" id="MobiDB-lite"/>
    </source>
</evidence>
<dbReference type="PANTHER" id="PTHR33882">
    <property type="entry name" value="PATHOGENIC TYPE III EFFECTOR AVIRULENCE FACTOR AVR AVRRPT-CLEAVAGE: CLEAVAGE SITE PROTEIN"/>
    <property type="match status" value="1"/>
</dbReference>
<dbReference type="PANTHER" id="PTHR33882:SF11">
    <property type="entry name" value="RPM1-INTERACTING PROTEIN 4 (RIN4) FAMILY PROTEIN"/>
    <property type="match status" value="1"/>
</dbReference>
<name>A0AAV2G1A9_9ROSI</name>
<dbReference type="EMBL" id="OZ034820">
    <property type="protein sequence ID" value="CAL1403583.1"/>
    <property type="molecule type" value="Genomic_DNA"/>
</dbReference>
<accession>A0AAV2G1A9</accession>
<reference evidence="3 4" key="1">
    <citation type="submission" date="2024-04" db="EMBL/GenBank/DDBJ databases">
        <authorList>
            <person name="Fracassetti M."/>
        </authorList>
    </citation>
    <scope>NUCLEOTIDE SEQUENCE [LARGE SCALE GENOMIC DNA]</scope>
</reference>
<dbReference type="Pfam" id="PF05627">
    <property type="entry name" value="AvrRpt-cleavage"/>
    <property type="match status" value="1"/>
</dbReference>
<feature type="domain" description="RIN4 pathogenic type III effector avirulence factor Avr cleavage site" evidence="2">
    <location>
        <begin position="8"/>
        <end position="43"/>
    </location>
</feature>
<dbReference type="Proteomes" id="UP001497516">
    <property type="component" value="Chromosome 7"/>
</dbReference>
<feature type="region of interest" description="Disordered" evidence="1">
    <location>
        <begin position="1"/>
        <end position="30"/>
    </location>
</feature>
<dbReference type="InterPro" id="IPR008700">
    <property type="entry name" value="TypeIII_avirulence_cleave"/>
</dbReference>
<dbReference type="AlphaFoldDB" id="A0AAV2G1A9"/>
<evidence type="ECO:0000259" key="2">
    <source>
        <dbReference type="Pfam" id="PF05627"/>
    </source>
</evidence>
<evidence type="ECO:0000313" key="4">
    <source>
        <dbReference type="Proteomes" id="UP001497516"/>
    </source>
</evidence>
<sequence length="98" mass="11136">MQDQGNNGWKAVPQFGEWESKGGASPSRSTYTTIFSEARAKRKMMKGDLRHNSSLGDLGDESIDLTPTPRLHEHHRHPTDESVKRRTILTYINCCIRP</sequence>